<gene>
    <name evidence="1" type="ORF">N4T19_04000</name>
</gene>
<dbReference type="EMBL" id="CP104377">
    <property type="protein sequence ID" value="UXC19298.1"/>
    <property type="molecule type" value="Genomic_DNA"/>
</dbReference>
<evidence type="ECO:0000313" key="2">
    <source>
        <dbReference type="Proteomes" id="UP001058290"/>
    </source>
</evidence>
<sequence>MTTLHLPLKRQYFEAIRDGTKLEEFRLCTPYWAKRLEDRAYDRIILTSGYPARDDLARRLITPWRGFMVKTIIHPHFGPNPVRVYAIDVKQPS</sequence>
<keyword evidence="2" id="KW-1185">Reference proteome</keyword>
<protein>
    <submittedName>
        <fullName evidence="1">ASCH domain-containing protein</fullName>
    </submittedName>
</protein>
<name>A0ABY5ZZ74_9BURK</name>
<proteinExistence type="predicted"/>
<organism evidence="1 2">
    <name type="scientific">Comamonas squillarum</name>
    <dbReference type="NCBI Taxonomy" id="2977320"/>
    <lineage>
        <taxon>Bacteria</taxon>
        <taxon>Pseudomonadati</taxon>
        <taxon>Pseudomonadota</taxon>
        <taxon>Betaproteobacteria</taxon>
        <taxon>Burkholderiales</taxon>
        <taxon>Comamonadaceae</taxon>
        <taxon>Comamonas</taxon>
    </lineage>
</organism>
<accession>A0ABY5ZZ74</accession>
<evidence type="ECO:0000313" key="1">
    <source>
        <dbReference type="EMBL" id="UXC19298.1"/>
    </source>
</evidence>
<dbReference type="Proteomes" id="UP001058290">
    <property type="component" value="Chromosome"/>
</dbReference>
<reference evidence="1" key="1">
    <citation type="submission" date="2022-09" db="EMBL/GenBank/DDBJ databases">
        <title>Bacterial diversity in gut of crayfish and pufferfish.</title>
        <authorList>
            <person name="Huang Y."/>
        </authorList>
    </citation>
    <scope>NUCLEOTIDE SEQUENCE</scope>
    <source>
        <strain evidence="1">PR12</strain>
    </source>
</reference>
<dbReference type="RefSeq" id="WP_260719526.1">
    <property type="nucleotide sequence ID" value="NZ_CP104377.1"/>
</dbReference>